<keyword evidence="9" id="KW-1185">Reference proteome</keyword>
<dbReference type="PANTHER" id="PTHR33692:SF1">
    <property type="entry name" value="RIBOSOME MATURATION FACTOR RIMM"/>
    <property type="match status" value="1"/>
</dbReference>
<keyword evidence="3 5" id="KW-0698">rRNA processing</keyword>
<dbReference type="InterPro" id="IPR009000">
    <property type="entry name" value="Transl_B-barrel_sf"/>
</dbReference>
<dbReference type="SUPFAM" id="SSF50346">
    <property type="entry name" value="PRC-barrel domain"/>
    <property type="match status" value="1"/>
</dbReference>
<gene>
    <name evidence="5" type="primary">rimM</name>
    <name evidence="8" type="ORF">SAMN02745704_02225</name>
</gene>
<sequence length="189" mass="20994">MSDRNEAGRGMVLVGTVVKPHGIRGEVCVEHYADSPELFQRGQIVFLGQPRKKNTRLSIRTVRQHKGRLLLTLQGVDDRNAAELLRGAELYVPESQLPELDDGDFYLRDLLGLTVQQADGTELGVLERFFEAPGQITWVVIHPSGREILLPAVDAFVDDIDLESGIITVQPPEGLVELYLAPRSAQKDE</sequence>
<dbReference type="PANTHER" id="PTHR33692">
    <property type="entry name" value="RIBOSOME MATURATION FACTOR RIMM"/>
    <property type="match status" value="1"/>
</dbReference>
<evidence type="ECO:0000256" key="2">
    <source>
        <dbReference type="ARBA" id="ARBA00022517"/>
    </source>
</evidence>
<keyword evidence="1 5" id="KW-0963">Cytoplasm</keyword>
<dbReference type="InterPro" id="IPR036976">
    <property type="entry name" value="RimM_N_sf"/>
</dbReference>
<evidence type="ECO:0000256" key="5">
    <source>
        <dbReference type="HAMAP-Rule" id="MF_00014"/>
    </source>
</evidence>
<dbReference type="GO" id="GO:0043022">
    <property type="term" value="F:ribosome binding"/>
    <property type="evidence" value="ECO:0007669"/>
    <property type="project" value="InterPro"/>
</dbReference>
<evidence type="ECO:0000256" key="1">
    <source>
        <dbReference type="ARBA" id="ARBA00022490"/>
    </source>
</evidence>
<dbReference type="Pfam" id="PF24986">
    <property type="entry name" value="PRC_RimM"/>
    <property type="match status" value="1"/>
</dbReference>
<dbReference type="GO" id="GO:0006364">
    <property type="term" value="P:rRNA processing"/>
    <property type="evidence" value="ECO:0007669"/>
    <property type="project" value="UniProtKB-UniRule"/>
</dbReference>
<dbReference type="AlphaFoldDB" id="A0A1T4XLT7"/>
<keyword evidence="2 5" id="KW-0690">Ribosome biogenesis</keyword>
<dbReference type="InterPro" id="IPR002676">
    <property type="entry name" value="RimM_N"/>
</dbReference>
<dbReference type="GO" id="GO:0005737">
    <property type="term" value="C:cytoplasm"/>
    <property type="evidence" value="ECO:0007669"/>
    <property type="project" value="UniProtKB-SubCell"/>
</dbReference>
<evidence type="ECO:0000313" key="8">
    <source>
        <dbReference type="EMBL" id="SKA90474.1"/>
    </source>
</evidence>
<comment type="domain">
    <text evidence="5">The PRC barrel domain binds ribosomal protein uS19.</text>
</comment>
<dbReference type="Proteomes" id="UP000190027">
    <property type="component" value="Unassembled WGS sequence"/>
</dbReference>
<comment type="subcellular location">
    <subcellularLocation>
        <location evidence="5">Cytoplasm</location>
    </subcellularLocation>
</comment>
<comment type="subunit">
    <text evidence="5">Binds ribosomal protein uS19.</text>
</comment>
<protein>
    <recommendedName>
        <fullName evidence="5">Ribosome maturation factor RimM</fullName>
    </recommendedName>
</protein>
<keyword evidence="4 5" id="KW-0143">Chaperone</keyword>
<dbReference type="GO" id="GO:0005840">
    <property type="term" value="C:ribosome"/>
    <property type="evidence" value="ECO:0007669"/>
    <property type="project" value="InterPro"/>
</dbReference>
<evidence type="ECO:0000256" key="3">
    <source>
        <dbReference type="ARBA" id="ARBA00022552"/>
    </source>
</evidence>
<feature type="domain" description="Ribosome maturation factor RimM PRC barrel" evidence="7">
    <location>
        <begin position="109"/>
        <end position="175"/>
    </location>
</feature>
<dbReference type="HAMAP" id="MF_00014">
    <property type="entry name" value="Ribosome_mat_RimM"/>
    <property type="match status" value="1"/>
</dbReference>
<dbReference type="NCBIfam" id="TIGR02273">
    <property type="entry name" value="16S_RimM"/>
    <property type="match status" value="1"/>
</dbReference>
<dbReference type="GO" id="GO:0042274">
    <property type="term" value="P:ribosomal small subunit biogenesis"/>
    <property type="evidence" value="ECO:0007669"/>
    <property type="project" value="UniProtKB-UniRule"/>
</dbReference>
<dbReference type="SUPFAM" id="SSF50447">
    <property type="entry name" value="Translation proteins"/>
    <property type="match status" value="1"/>
</dbReference>
<dbReference type="InterPro" id="IPR011961">
    <property type="entry name" value="RimM"/>
</dbReference>
<comment type="similarity">
    <text evidence="5">Belongs to the RimM family.</text>
</comment>
<dbReference type="EMBL" id="FUYC01000012">
    <property type="protein sequence ID" value="SKA90474.1"/>
    <property type="molecule type" value="Genomic_DNA"/>
</dbReference>
<reference evidence="8 9" key="1">
    <citation type="submission" date="2017-02" db="EMBL/GenBank/DDBJ databases">
        <authorList>
            <person name="Peterson S.W."/>
        </authorList>
    </citation>
    <scope>NUCLEOTIDE SEQUENCE [LARGE SCALE GENOMIC DNA]</scope>
    <source>
        <strain evidence="8 9">DSM 16080</strain>
    </source>
</reference>
<dbReference type="RefSeq" id="WP_078717772.1">
    <property type="nucleotide sequence ID" value="NZ_FUYC01000012.1"/>
</dbReference>
<evidence type="ECO:0000259" key="6">
    <source>
        <dbReference type="Pfam" id="PF01782"/>
    </source>
</evidence>
<dbReference type="Gene3D" id="2.30.30.240">
    <property type="entry name" value="PRC-barrel domain"/>
    <property type="match status" value="1"/>
</dbReference>
<dbReference type="InterPro" id="IPR011033">
    <property type="entry name" value="PRC_barrel-like_sf"/>
</dbReference>
<evidence type="ECO:0000256" key="4">
    <source>
        <dbReference type="ARBA" id="ARBA00023186"/>
    </source>
</evidence>
<evidence type="ECO:0000313" key="9">
    <source>
        <dbReference type="Proteomes" id="UP000190027"/>
    </source>
</evidence>
<organism evidence="8 9">
    <name type="scientific">Paucidesulfovibrio gracilis DSM 16080</name>
    <dbReference type="NCBI Taxonomy" id="1121449"/>
    <lineage>
        <taxon>Bacteria</taxon>
        <taxon>Pseudomonadati</taxon>
        <taxon>Thermodesulfobacteriota</taxon>
        <taxon>Desulfovibrionia</taxon>
        <taxon>Desulfovibrionales</taxon>
        <taxon>Desulfovibrionaceae</taxon>
        <taxon>Paucidesulfovibrio</taxon>
    </lineage>
</organism>
<dbReference type="Gene3D" id="2.40.30.60">
    <property type="entry name" value="RimM"/>
    <property type="match status" value="1"/>
</dbReference>
<name>A0A1T4XLT7_9BACT</name>
<accession>A0A1T4XLT7</accession>
<comment type="function">
    <text evidence="5">An accessory protein needed during the final step in the assembly of 30S ribosomal subunit, possibly for assembly of the head region. Essential for efficient processing of 16S rRNA. May be needed both before and after RbfA during the maturation of 16S rRNA. It has affinity for free ribosomal 30S subunits but not for 70S ribosomes.</text>
</comment>
<dbReference type="OrthoDB" id="5381335at2"/>
<dbReference type="InterPro" id="IPR056792">
    <property type="entry name" value="PRC_RimM"/>
</dbReference>
<feature type="domain" description="RimM N-terminal" evidence="6">
    <location>
        <begin position="14"/>
        <end position="96"/>
    </location>
</feature>
<evidence type="ECO:0000259" key="7">
    <source>
        <dbReference type="Pfam" id="PF24986"/>
    </source>
</evidence>
<dbReference type="Pfam" id="PF01782">
    <property type="entry name" value="RimM"/>
    <property type="match status" value="1"/>
</dbReference>
<proteinExistence type="inferred from homology"/>
<dbReference type="STRING" id="1121449.SAMN02745704_02225"/>